<reference evidence="2 3" key="1">
    <citation type="submission" date="2018-05" db="EMBL/GenBank/DDBJ databases">
        <title>Genomic Encyclopedia of Type Strains, Phase IV (KMG-IV): sequencing the most valuable type-strain genomes for metagenomic binning, comparative biology and taxonomic classification.</title>
        <authorList>
            <person name="Goeker M."/>
        </authorList>
    </citation>
    <scope>NUCLEOTIDE SEQUENCE [LARGE SCALE GENOMIC DNA]</scope>
    <source>
        <strain evidence="2 3">DSM 28556</strain>
    </source>
</reference>
<dbReference type="PROSITE" id="PS51677">
    <property type="entry name" value="NODB"/>
    <property type="match status" value="1"/>
</dbReference>
<dbReference type="RefSeq" id="WP_110395703.1">
    <property type="nucleotide sequence ID" value="NZ_JADIJL010000004.1"/>
</dbReference>
<dbReference type="AlphaFoldDB" id="A0A2V3WC30"/>
<dbReference type="Gene3D" id="3.20.20.370">
    <property type="entry name" value="Glycoside hydrolase/deacetylase"/>
    <property type="match status" value="1"/>
</dbReference>
<dbReference type="PANTHER" id="PTHR47561">
    <property type="entry name" value="POLYSACCHARIDE DEACETYLASE FAMILY PROTEIN (AFU_ORTHOLOGUE AFUA_6G05030)"/>
    <property type="match status" value="1"/>
</dbReference>
<protein>
    <submittedName>
        <fullName evidence="2">Polysaccharide deacetylase</fullName>
    </submittedName>
</protein>
<evidence type="ECO:0000259" key="1">
    <source>
        <dbReference type="PROSITE" id="PS51677"/>
    </source>
</evidence>
<dbReference type="SUPFAM" id="SSF88713">
    <property type="entry name" value="Glycoside hydrolase/deacetylase"/>
    <property type="match status" value="1"/>
</dbReference>
<name>A0A2V3WC30_9BACI</name>
<proteinExistence type="predicted"/>
<dbReference type="PANTHER" id="PTHR47561:SF1">
    <property type="entry name" value="POLYSACCHARIDE DEACETYLASE FAMILY PROTEIN (AFU_ORTHOLOGUE AFUA_6G05030)"/>
    <property type="match status" value="1"/>
</dbReference>
<dbReference type="InterPro" id="IPR011330">
    <property type="entry name" value="Glyco_hydro/deAcase_b/a-brl"/>
</dbReference>
<accession>A0A2V3WC30</accession>
<dbReference type="GO" id="GO:0005975">
    <property type="term" value="P:carbohydrate metabolic process"/>
    <property type="evidence" value="ECO:0007669"/>
    <property type="project" value="InterPro"/>
</dbReference>
<keyword evidence="3" id="KW-1185">Reference proteome</keyword>
<dbReference type="InterPro" id="IPR002509">
    <property type="entry name" value="NODB_dom"/>
</dbReference>
<organism evidence="2 3">
    <name type="scientific">Pseudogracilibacillus auburnensis</name>
    <dbReference type="NCBI Taxonomy" id="1494959"/>
    <lineage>
        <taxon>Bacteria</taxon>
        <taxon>Bacillati</taxon>
        <taxon>Bacillota</taxon>
        <taxon>Bacilli</taxon>
        <taxon>Bacillales</taxon>
        <taxon>Bacillaceae</taxon>
        <taxon>Pseudogracilibacillus</taxon>
    </lineage>
</organism>
<dbReference type="EMBL" id="QJJQ01000008">
    <property type="protein sequence ID" value="PXW86289.1"/>
    <property type="molecule type" value="Genomic_DNA"/>
</dbReference>
<comment type="caution">
    <text evidence="2">The sequence shown here is derived from an EMBL/GenBank/DDBJ whole genome shotgun (WGS) entry which is preliminary data.</text>
</comment>
<dbReference type="Pfam" id="PF01522">
    <property type="entry name" value="Polysacc_deac_1"/>
    <property type="match status" value="1"/>
</dbReference>
<evidence type="ECO:0000313" key="2">
    <source>
        <dbReference type="EMBL" id="PXW86289.1"/>
    </source>
</evidence>
<dbReference type="GO" id="GO:0016810">
    <property type="term" value="F:hydrolase activity, acting on carbon-nitrogen (but not peptide) bonds"/>
    <property type="evidence" value="ECO:0007669"/>
    <property type="project" value="InterPro"/>
</dbReference>
<sequence>MNRDIHVLFGFDMEPDVGSFTPFYKGVREATSPILDVFEKNNVKGTFFYTGDAAVKNPESVKEVIARGHEVGCHSLMHETVGDPLFHVPLETALLPEEVFNRIEKATALVKSVSQEDPISFRCPRLWGSTSVVNSLEKLGYIADATYPMYFYRKQTKPYYPSRENWLEEGDSNVLQIPNFADLVMESNDGELGRDRDQWPLFRTEGADYLMQKIKTHIQFLQNRNEPIVLCFYFHPWEFIELEKSYHFGECTIIPDEFITKNCGDYAMEQFDLLIQQLLSLGATFHRIDEFAKQWKQNGVIR</sequence>
<dbReference type="Proteomes" id="UP000247978">
    <property type="component" value="Unassembled WGS sequence"/>
</dbReference>
<dbReference type="OrthoDB" id="9806342at2"/>
<evidence type="ECO:0000313" key="3">
    <source>
        <dbReference type="Proteomes" id="UP000247978"/>
    </source>
</evidence>
<gene>
    <name evidence="2" type="ORF">DFR56_108104</name>
</gene>
<feature type="domain" description="NodB homology" evidence="1">
    <location>
        <begin position="15"/>
        <end position="302"/>
    </location>
</feature>